<keyword evidence="6 12" id="KW-0418">Kinase</keyword>
<dbReference type="InterPro" id="IPR003594">
    <property type="entry name" value="HATPase_dom"/>
</dbReference>
<feature type="transmembrane region" description="Helical" evidence="9">
    <location>
        <begin position="71"/>
        <end position="95"/>
    </location>
</feature>
<proteinExistence type="predicted"/>
<evidence type="ECO:0000313" key="12">
    <source>
        <dbReference type="EMBL" id="MBB4736474.1"/>
    </source>
</evidence>
<reference evidence="12 13" key="1">
    <citation type="submission" date="2020-08" db="EMBL/GenBank/DDBJ databases">
        <title>Sequencing the genomes of 1000 actinobacteria strains.</title>
        <authorList>
            <person name="Klenk H.-P."/>
        </authorList>
    </citation>
    <scope>NUCLEOTIDE SEQUENCE [LARGE SCALE GENOMIC DNA]</scope>
    <source>
        <strain evidence="12 13">DSM 23974</strain>
    </source>
</reference>
<keyword evidence="9" id="KW-0472">Membrane</keyword>
<dbReference type="PANTHER" id="PTHR24421:SF10">
    <property type="entry name" value="NITRATE_NITRITE SENSOR PROTEIN NARQ"/>
    <property type="match status" value="1"/>
</dbReference>
<feature type="transmembrane region" description="Helical" evidence="9">
    <location>
        <begin position="12"/>
        <end position="30"/>
    </location>
</feature>
<dbReference type="InterPro" id="IPR036890">
    <property type="entry name" value="HATPase_C_sf"/>
</dbReference>
<dbReference type="GO" id="GO:0000155">
    <property type="term" value="F:phosphorelay sensor kinase activity"/>
    <property type="evidence" value="ECO:0007669"/>
    <property type="project" value="InterPro"/>
</dbReference>
<dbReference type="EMBL" id="JACHNA010000001">
    <property type="protein sequence ID" value="MBB4736474.1"/>
    <property type="molecule type" value="Genomic_DNA"/>
</dbReference>
<evidence type="ECO:0000313" key="13">
    <source>
        <dbReference type="Proteomes" id="UP000540191"/>
    </source>
</evidence>
<keyword evidence="3" id="KW-0597">Phosphoprotein</keyword>
<dbReference type="RefSeq" id="WP_184242121.1">
    <property type="nucleotide sequence ID" value="NZ_JACHNA010000001.1"/>
</dbReference>
<evidence type="ECO:0000256" key="7">
    <source>
        <dbReference type="ARBA" id="ARBA00022840"/>
    </source>
</evidence>
<organism evidence="12 13">
    <name type="scientific">Micrococcus cohnii</name>
    <dbReference type="NCBI Taxonomy" id="993416"/>
    <lineage>
        <taxon>Bacteria</taxon>
        <taxon>Bacillati</taxon>
        <taxon>Actinomycetota</taxon>
        <taxon>Actinomycetes</taxon>
        <taxon>Micrococcales</taxon>
        <taxon>Micrococcaceae</taxon>
        <taxon>Micrococcus</taxon>
    </lineage>
</organism>
<dbReference type="GO" id="GO:0046983">
    <property type="term" value="F:protein dimerization activity"/>
    <property type="evidence" value="ECO:0007669"/>
    <property type="project" value="InterPro"/>
</dbReference>
<dbReference type="Pfam" id="PF02518">
    <property type="entry name" value="HATPase_c"/>
    <property type="match status" value="1"/>
</dbReference>
<accession>A0A7W7M4A9</accession>
<keyword evidence="13" id="KW-1185">Reference proteome</keyword>
<gene>
    <name evidence="12" type="ORF">HDA30_001982</name>
</gene>
<feature type="transmembrane region" description="Helical" evidence="9">
    <location>
        <begin position="102"/>
        <end position="121"/>
    </location>
</feature>
<sequence>MWQSRDFSPWYLGIVTVLAFVSVGSDLWVFEQESGLQLGADGLLMYAFVLVAYSLQWFSSTLAFASLVPMFALTFAGVEALVLVVYGPVILGGVVATANRRFAATAAGLTLAWSISYPFAASAHLSDAEAYNAAWFSVVLVVLGGGAGLFVRLNLARRDADQARLAEARRQARESAARERRVLARDLHDILAHNLTIITMQASTAQFVGTGEAAQKALAVVDESAQDALVDLRRMLALMREEGVVEVGDEAVQERGMAPAPSVDLELGVARFVHGLEDLGFPVERRWGLADSKVPLSVEGTVYRVLQEAVTNVVKHGDPAHPCLIDVHLDEGDLVLVVENGVLAREPEKDRRHRRLGRDRQRWNSSSVGLTSMRERVSAFDGTVTAGPVGDDRWRVYARVPVRFSADET</sequence>
<dbReference type="AlphaFoldDB" id="A0A7W7M4A9"/>
<name>A0A7W7M4A9_9MICC</name>
<keyword evidence="4" id="KW-0808">Transferase</keyword>
<dbReference type="Gene3D" id="3.30.565.10">
    <property type="entry name" value="Histidine kinase-like ATPase, C-terminal domain"/>
    <property type="match status" value="1"/>
</dbReference>
<keyword evidence="5" id="KW-0547">Nucleotide-binding</keyword>
<protein>
    <recommendedName>
        <fullName evidence="2">histidine kinase</fullName>
        <ecNumber evidence="2">2.7.13.3</ecNumber>
    </recommendedName>
</protein>
<keyword evidence="9" id="KW-0812">Transmembrane</keyword>
<dbReference type="InterPro" id="IPR011712">
    <property type="entry name" value="Sig_transdc_His_kin_sub3_dim/P"/>
</dbReference>
<dbReference type="SUPFAM" id="SSF55874">
    <property type="entry name" value="ATPase domain of HSP90 chaperone/DNA topoisomerase II/histidine kinase"/>
    <property type="match status" value="1"/>
</dbReference>
<comment type="caution">
    <text evidence="12">The sequence shown here is derived from an EMBL/GenBank/DDBJ whole genome shotgun (WGS) entry which is preliminary data.</text>
</comment>
<evidence type="ECO:0000256" key="4">
    <source>
        <dbReference type="ARBA" id="ARBA00022679"/>
    </source>
</evidence>
<dbReference type="CDD" id="cd16917">
    <property type="entry name" value="HATPase_UhpB-NarQ-NarX-like"/>
    <property type="match status" value="1"/>
</dbReference>
<keyword evidence="9" id="KW-1133">Transmembrane helix</keyword>
<evidence type="ECO:0000259" key="11">
    <source>
        <dbReference type="Pfam" id="PF07730"/>
    </source>
</evidence>
<feature type="domain" description="Signal transduction histidine kinase subgroup 3 dimerisation and phosphoacceptor" evidence="11">
    <location>
        <begin position="179"/>
        <end position="242"/>
    </location>
</feature>
<dbReference type="Proteomes" id="UP000540191">
    <property type="component" value="Unassembled WGS sequence"/>
</dbReference>
<dbReference type="Gene3D" id="1.20.5.1930">
    <property type="match status" value="1"/>
</dbReference>
<evidence type="ECO:0000256" key="5">
    <source>
        <dbReference type="ARBA" id="ARBA00022741"/>
    </source>
</evidence>
<feature type="transmembrane region" description="Helical" evidence="9">
    <location>
        <begin position="42"/>
        <end position="65"/>
    </location>
</feature>
<feature type="domain" description="Histidine kinase/HSP90-like ATPase" evidence="10">
    <location>
        <begin position="301"/>
        <end position="388"/>
    </location>
</feature>
<evidence type="ECO:0000256" key="6">
    <source>
        <dbReference type="ARBA" id="ARBA00022777"/>
    </source>
</evidence>
<comment type="catalytic activity">
    <reaction evidence="1">
        <text>ATP + protein L-histidine = ADP + protein N-phospho-L-histidine.</text>
        <dbReference type="EC" id="2.7.13.3"/>
    </reaction>
</comment>
<keyword evidence="7" id="KW-0067">ATP-binding</keyword>
<evidence type="ECO:0000259" key="10">
    <source>
        <dbReference type="Pfam" id="PF02518"/>
    </source>
</evidence>
<dbReference type="GO" id="GO:0005524">
    <property type="term" value="F:ATP binding"/>
    <property type="evidence" value="ECO:0007669"/>
    <property type="project" value="UniProtKB-KW"/>
</dbReference>
<dbReference type="InterPro" id="IPR050482">
    <property type="entry name" value="Sensor_HK_TwoCompSys"/>
</dbReference>
<dbReference type="Pfam" id="PF07730">
    <property type="entry name" value="HisKA_3"/>
    <property type="match status" value="1"/>
</dbReference>
<keyword evidence="8" id="KW-0902">Two-component regulatory system</keyword>
<evidence type="ECO:0000256" key="2">
    <source>
        <dbReference type="ARBA" id="ARBA00012438"/>
    </source>
</evidence>
<evidence type="ECO:0000256" key="3">
    <source>
        <dbReference type="ARBA" id="ARBA00022553"/>
    </source>
</evidence>
<evidence type="ECO:0000256" key="9">
    <source>
        <dbReference type="SAM" id="Phobius"/>
    </source>
</evidence>
<dbReference type="EC" id="2.7.13.3" evidence="2"/>
<evidence type="ECO:0000256" key="8">
    <source>
        <dbReference type="ARBA" id="ARBA00023012"/>
    </source>
</evidence>
<feature type="transmembrane region" description="Helical" evidence="9">
    <location>
        <begin position="133"/>
        <end position="155"/>
    </location>
</feature>
<dbReference type="PANTHER" id="PTHR24421">
    <property type="entry name" value="NITRATE/NITRITE SENSOR PROTEIN NARX-RELATED"/>
    <property type="match status" value="1"/>
</dbReference>
<evidence type="ECO:0000256" key="1">
    <source>
        <dbReference type="ARBA" id="ARBA00000085"/>
    </source>
</evidence>
<dbReference type="GO" id="GO:0016020">
    <property type="term" value="C:membrane"/>
    <property type="evidence" value="ECO:0007669"/>
    <property type="project" value="InterPro"/>
</dbReference>